<keyword evidence="2" id="KW-1185">Reference proteome</keyword>
<sequence length="70" mass="7258">MKASKPIVVSLIALVIVIGASEFGERLSVPGFHGLIPTAEAIVGRPLTPVSVAGVGRRTVRRCAVGVYNC</sequence>
<accession>F9UB65</accession>
<dbReference type="RefSeq" id="WP_007192976.1">
    <property type="nucleotide sequence ID" value="NZ_AFWV01000006.1"/>
</dbReference>
<evidence type="ECO:0000313" key="2">
    <source>
        <dbReference type="Proteomes" id="UP000005459"/>
    </source>
</evidence>
<dbReference type="AlphaFoldDB" id="F9UB65"/>
<dbReference type="EMBL" id="AFWV01000006">
    <property type="protein sequence ID" value="EGV18683.1"/>
    <property type="molecule type" value="Genomic_DNA"/>
</dbReference>
<proteinExistence type="predicted"/>
<evidence type="ECO:0000313" key="1">
    <source>
        <dbReference type="EMBL" id="EGV18683.1"/>
    </source>
</evidence>
<name>F9UB65_9GAMM</name>
<gene>
    <name evidence="1" type="ORF">ThimaDRAFT_2101</name>
</gene>
<dbReference type="eggNOG" id="ENOG5032Y2B">
    <property type="taxonomic scope" value="Bacteria"/>
</dbReference>
<organism evidence="1 2">
    <name type="scientific">Thiocapsa marina 5811</name>
    <dbReference type="NCBI Taxonomy" id="768671"/>
    <lineage>
        <taxon>Bacteria</taxon>
        <taxon>Pseudomonadati</taxon>
        <taxon>Pseudomonadota</taxon>
        <taxon>Gammaproteobacteria</taxon>
        <taxon>Chromatiales</taxon>
        <taxon>Chromatiaceae</taxon>
        <taxon>Thiocapsa</taxon>
    </lineage>
</organism>
<protein>
    <submittedName>
        <fullName evidence="1">Uncharacterized protein</fullName>
    </submittedName>
</protein>
<dbReference type="Proteomes" id="UP000005459">
    <property type="component" value="Unassembled WGS sequence"/>
</dbReference>
<reference evidence="1 2" key="1">
    <citation type="submission" date="2011-06" db="EMBL/GenBank/DDBJ databases">
        <title>The draft genome of Thiocapsa marina 5811.</title>
        <authorList>
            <consortium name="US DOE Joint Genome Institute (JGI-PGF)"/>
            <person name="Lucas S."/>
            <person name="Han J."/>
            <person name="Cheng J.-F."/>
            <person name="Goodwin L."/>
            <person name="Pitluck S."/>
            <person name="Peters L."/>
            <person name="Land M.L."/>
            <person name="Hauser L."/>
            <person name="Vogl K."/>
            <person name="Liu Z."/>
            <person name="Imhoff J."/>
            <person name="Thiel V."/>
            <person name="Frigaard N.-U."/>
            <person name="Bryant D."/>
            <person name="Woyke T.J."/>
        </authorList>
    </citation>
    <scope>NUCLEOTIDE SEQUENCE [LARGE SCALE GENOMIC DNA]</scope>
    <source>
        <strain evidence="1 2">5811</strain>
    </source>
</reference>
<dbReference type="OrthoDB" id="7889192at2"/>